<evidence type="ECO:0000313" key="3">
    <source>
        <dbReference type="Proteomes" id="UP000279306"/>
    </source>
</evidence>
<protein>
    <submittedName>
        <fullName evidence="2">Uncharacterized protein</fullName>
    </submittedName>
</protein>
<dbReference type="KEGG" id="mauu:NCTC10437_05170"/>
<dbReference type="EMBL" id="LR134356">
    <property type="protein sequence ID" value="VEG58146.1"/>
    <property type="molecule type" value="Genomic_DNA"/>
</dbReference>
<proteinExistence type="predicted"/>
<gene>
    <name evidence="2" type="ORF">NCTC10437_05170</name>
</gene>
<name>A0A3S4S283_MYCAU</name>
<keyword evidence="3" id="KW-1185">Reference proteome</keyword>
<reference evidence="2 3" key="1">
    <citation type="submission" date="2018-12" db="EMBL/GenBank/DDBJ databases">
        <authorList>
            <consortium name="Pathogen Informatics"/>
        </authorList>
    </citation>
    <scope>NUCLEOTIDE SEQUENCE [LARGE SCALE GENOMIC DNA]</scope>
    <source>
        <strain evidence="2 3">NCTC10437</strain>
    </source>
</reference>
<evidence type="ECO:0000313" key="2">
    <source>
        <dbReference type="EMBL" id="VEG58146.1"/>
    </source>
</evidence>
<feature type="region of interest" description="Disordered" evidence="1">
    <location>
        <begin position="41"/>
        <end position="73"/>
    </location>
</feature>
<dbReference type="OrthoDB" id="9930579at2"/>
<organism evidence="2 3">
    <name type="scientific">Mycolicibacterium aurum</name>
    <name type="common">Mycobacterium aurum</name>
    <dbReference type="NCBI Taxonomy" id="1791"/>
    <lineage>
        <taxon>Bacteria</taxon>
        <taxon>Bacillati</taxon>
        <taxon>Actinomycetota</taxon>
        <taxon>Actinomycetes</taxon>
        <taxon>Mycobacteriales</taxon>
        <taxon>Mycobacteriaceae</taxon>
        <taxon>Mycolicibacterium</taxon>
    </lineage>
</organism>
<evidence type="ECO:0000256" key="1">
    <source>
        <dbReference type="SAM" id="MobiDB-lite"/>
    </source>
</evidence>
<accession>A0A3S4S283</accession>
<sequence>MSGKTFETWWEESGQHWAAAVVENGGTLWTDDIDERRELFDRRHQRPEAPTTPTLTRIPRSHAPETTAERTAE</sequence>
<dbReference type="AlphaFoldDB" id="A0A3S4S283"/>
<dbReference type="STRING" id="1791.GCA_001049355_04082"/>
<dbReference type="Proteomes" id="UP000279306">
    <property type="component" value="Chromosome"/>
</dbReference>
<dbReference type="RefSeq" id="WP_048633948.1">
    <property type="nucleotide sequence ID" value="NZ_CVQQ01000015.1"/>
</dbReference>